<protein>
    <submittedName>
        <fullName evidence="2">Uncharacterized protein</fullName>
    </submittedName>
</protein>
<gene>
    <name evidence="2" type="ORF">RS130_23355</name>
</gene>
<reference evidence="2 3" key="1">
    <citation type="submission" date="2023-10" db="EMBL/GenBank/DDBJ databases">
        <title>Glaciecola aquimarina strain GGW-M5 nov., isolated from a coastal seawater.</title>
        <authorList>
            <person name="Bayburt H."/>
            <person name="Kim J.M."/>
            <person name="Choi B.J."/>
            <person name="Jeon C.O."/>
        </authorList>
    </citation>
    <scope>NUCLEOTIDE SEQUENCE [LARGE SCALE GENOMIC DNA]</scope>
    <source>
        <strain evidence="2 3">KCTC 32108</strain>
    </source>
</reference>
<evidence type="ECO:0000313" key="2">
    <source>
        <dbReference type="EMBL" id="MDU0356444.1"/>
    </source>
</evidence>
<proteinExistence type="predicted"/>
<comment type="caution">
    <text evidence="2">The sequence shown here is derived from an EMBL/GenBank/DDBJ whole genome shotgun (WGS) entry which is preliminary data.</text>
</comment>
<keyword evidence="1" id="KW-1133">Transmembrane helix</keyword>
<evidence type="ECO:0000313" key="3">
    <source>
        <dbReference type="Proteomes" id="UP001247805"/>
    </source>
</evidence>
<keyword evidence="1" id="KW-0812">Transmembrane</keyword>
<dbReference type="EMBL" id="JAWDIO010000002">
    <property type="protein sequence ID" value="MDU0356444.1"/>
    <property type="molecule type" value="Genomic_DNA"/>
</dbReference>
<name>A0ABU3T2F0_9ALTE</name>
<feature type="transmembrane region" description="Helical" evidence="1">
    <location>
        <begin position="7"/>
        <end position="24"/>
    </location>
</feature>
<keyword evidence="1" id="KW-0472">Membrane</keyword>
<dbReference type="RefSeq" id="WP_316027928.1">
    <property type="nucleotide sequence ID" value="NZ_JAWDIO010000002.1"/>
</dbReference>
<organism evidence="2 3">
    <name type="scientific">Paraglaciecola aquimarina</name>
    <dbReference type="NCBI Taxonomy" id="1235557"/>
    <lineage>
        <taxon>Bacteria</taxon>
        <taxon>Pseudomonadati</taxon>
        <taxon>Pseudomonadota</taxon>
        <taxon>Gammaproteobacteria</taxon>
        <taxon>Alteromonadales</taxon>
        <taxon>Alteromonadaceae</taxon>
        <taxon>Paraglaciecola</taxon>
    </lineage>
</organism>
<feature type="transmembrane region" description="Helical" evidence="1">
    <location>
        <begin position="30"/>
        <end position="48"/>
    </location>
</feature>
<sequence>MSTIGKFLMFSALICLAILCAFVGSVTGAIAFITLGILLEVAFWLGVFSRKKEPHHK</sequence>
<dbReference type="Proteomes" id="UP001247805">
    <property type="component" value="Unassembled WGS sequence"/>
</dbReference>
<evidence type="ECO:0000256" key="1">
    <source>
        <dbReference type="SAM" id="Phobius"/>
    </source>
</evidence>
<keyword evidence="3" id="KW-1185">Reference proteome</keyword>
<accession>A0ABU3T2F0</accession>